<keyword evidence="1" id="KW-0812">Transmembrane</keyword>
<sequence length="102" mass="11881">MPHTTHTTTPVLYSQHILINRLQFPTAQFDLIHLSFVMNALVLFFFPFFSFSFSSSSSSLFDRSCIYQPHHHNPFCICHTLSSSLIQVSRRKKLQTKIFVCK</sequence>
<dbReference type="RefSeq" id="XP_024697521.1">
    <property type="nucleotide sequence ID" value="XM_024834932.1"/>
</dbReference>
<proteinExistence type="predicted"/>
<dbReference type="EMBL" id="MSFM01000001">
    <property type="protein sequence ID" value="PKY08927.1"/>
    <property type="molecule type" value="Genomic_DNA"/>
</dbReference>
<reference evidence="2" key="1">
    <citation type="submission" date="2016-12" db="EMBL/GenBank/DDBJ databases">
        <title>The genomes of Aspergillus section Nigri reveals drivers in fungal speciation.</title>
        <authorList>
            <consortium name="DOE Joint Genome Institute"/>
            <person name="Vesth T.C."/>
            <person name="Nybo J."/>
            <person name="Theobald S."/>
            <person name="Brandl J."/>
            <person name="Frisvad J.C."/>
            <person name="Nielsen K.F."/>
            <person name="Lyhne E.K."/>
            <person name="Kogle M.E."/>
            <person name="Kuo A."/>
            <person name="Riley R."/>
            <person name="Clum A."/>
            <person name="Nolan M."/>
            <person name="Lipzen A."/>
            <person name="Salamov A."/>
            <person name="Henrissat B."/>
            <person name="Wiebenga A."/>
            <person name="De vries R.P."/>
            <person name="Grigoriev I.V."/>
            <person name="Mortensen U.H."/>
            <person name="Andersen M.R."/>
            <person name="Baker S.E."/>
        </authorList>
    </citation>
    <scope>NUCLEOTIDE SEQUENCE</scope>
    <source>
        <strain evidence="2">IBT 28561</strain>
    </source>
</reference>
<feature type="transmembrane region" description="Helical" evidence="1">
    <location>
        <begin position="31"/>
        <end position="53"/>
    </location>
</feature>
<evidence type="ECO:0000256" key="1">
    <source>
        <dbReference type="SAM" id="Phobius"/>
    </source>
</evidence>
<evidence type="ECO:0008006" key="4">
    <source>
        <dbReference type="Google" id="ProtNLM"/>
    </source>
</evidence>
<keyword evidence="1" id="KW-0472">Membrane</keyword>
<organism evidence="2 3">
    <name type="scientific">Aspergillus campestris (strain IBT 28561)</name>
    <dbReference type="NCBI Taxonomy" id="1392248"/>
    <lineage>
        <taxon>Eukaryota</taxon>
        <taxon>Fungi</taxon>
        <taxon>Dikarya</taxon>
        <taxon>Ascomycota</taxon>
        <taxon>Pezizomycotina</taxon>
        <taxon>Eurotiomycetes</taxon>
        <taxon>Eurotiomycetidae</taxon>
        <taxon>Eurotiales</taxon>
        <taxon>Aspergillaceae</taxon>
        <taxon>Aspergillus</taxon>
        <taxon>Aspergillus subgen. Circumdati</taxon>
    </lineage>
</organism>
<dbReference type="VEuPathDB" id="FungiDB:P168DRAFT_26580"/>
<evidence type="ECO:0000313" key="2">
    <source>
        <dbReference type="EMBL" id="PKY08927.1"/>
    </source>
</evidence>
<dbReference type="Proteomes" id="UP000234254">
    <property type="component" value="Unassembled WGS sequence"/>
</dbReference>
<keyword evidence="3" id="KW-1185">Reference proteome</keyword>
<dbReference type="GeneID" id="36542456"/>
<comment type="caution">
    <text evidence="2">The sequence shown here is derived from an EMBL/GenBank/DDBJ whole genome shotgun (WGS) entry which is preliminary data.</text>
</comment>
<keyword evidence="1" id="KW-1133">Transmembrane helix</keyword>
<protein>
    <recommendedName>
        <fullName evidence="4">Transmembrane protein</fullName>
    </recommendedName>
</protein>
<evidence type="ECO:0000313" key="3">
    <source>
        <dbReference type="Proteomes" id="UP000234254"/>
    </source>
</evidence>
<dbReference type="AlphaFoldDB" id="A0A2I1DGC7"/>
<accession>A0A2I1DGC7</accession>
<name>A0A2I1DGC7_ASPC2</name>
<gene>
    <name evidence="2" type="ORF">P168DRAFT_26580</name>
</gene>